<evidence type="ECO:0000259" key="8">
    <source>
        <dbReference type="PROSITE" id="PS50893"/>
    </source>
</evidence>
<evidence type="ECO:0000256" key="3">
    <source>
        <dbReference type="ARBA" id="ARBA00022448"/>
    </source>
</evidence>
<dbReference type="PANTHER" id="PTHR43297">
    <property type="entry name" value="OLIGOPEPTIDE TRANSPORT ATP-BINDING PROTEIN APPD"/>
    <property type="match status" value="1"/>
</dbReference>
<sequence length="348" mass="39067">MAKKLILSVKDVEIQFSLRGQKLKAIRNCSLDLYEGETLAIVGESGSGKSVFTKSFVGMLDANGSITNGSIMYKGEDISKYKTEKEWLNIRGKQIAMVMQDPMTSLNPLKVVGKQIQESIELHQGLRGEDAKKIAINMLEKVGIDDPERRYNQYPHEFSGGMRQRVVIAIAVACLPQILICDEPTTALDVTIQAQILDLIRSLQREFNMTVIYITHDLGVVANVAERVAVMYAGQIVEYGLINEVFYNAWHPYTWALLSSLPQLTVKGEALPSIEGTPPNLFHEIKGDAFAPRNKRALAIDFVKEPPFFSISETHKAKTWYLDPRSPRIEQPETIQRLRAHSHNIGRS</sequence>
<keyword evidence="5" id="KW-0547">Nucleotide-binding</keyword>
<dbReference type="SUPFAM" id="SSF52540">
    <property type="entry name" value="P-loop containing nucleoside triphosphate hydrolases"/>
    <property type="match status" value="1"/>
</dbReference>
<dbReference type="PANTHER" id="PTHR43297:SF2">
    <property type="entry name" value="DIPEPTIDE TRANSPORT ATP-BINDING PROTEIN DPPD"/>
    <property type="match status" value="1"/>
</dbReference>
<keyword evidence="6 9" id="KW-0067">ATP-binding</keyword>
<dbReference type="SMART" id="SM00382">
    <property type="entry name" value="AAA"/>
    <property type="match status" value="1"/>
</dbReference>
<dbReference type="InterPro" id="IPR017871">
    <property type="entry name" value="ABC_transporter-like_CS"/>
</dbReference>
<protein>
    <submittedName>
        <fullName evidence="9">ABC transporter ATP-binding protein</fullName>
    </submittedName>
</protein>
<dbReference type="NCBIfam" id="TIGR01727">
    <property type="entry name" value="oligo_HPY"/>
    <property type="match status" value="1"/>
</dbReference>
<dbReference type="RefSeq" id="WP_256311349.1">
    <property type="nucleotide sequence ID" value="NZ_JANGAC010000006.1"/>
</dbReference>
<dbReference type="PROSITE" id="PS50893">
    <property type="entry name" value="ABC_TRANSPORTER_2"/>
    <property type="match status" value="1"/>
</dbReference>
<comment type="similarity">
    <text evidence="2">Belongs to the ABC transporter superfamily.</text>
</comment>
<dbReference type="Pfam" id="PF08352">
    <property type="entry name" value="oligo_HPY"/>
    <property type="match status" value="1"/>
</dbReference>
<dbReference type="InterPro" id="IPR003593">
    <property type="entry name" value="AAA+_ATPase"/>
</dbReference>
<name>A0ABT1SA40_9FIRM</name>
<evidence type="ECO:0000256" key="5">
    <source>
        <dbReference type="ARBA" id="ARBA00022741"/>
    </source>
</evidence>
<dbReference type="InterPro" id="IPR050388">
    <property type="entry name" value="ABC_Ni/Peptide_Import"/>
</dbReference>
<dbReference type="EMBL" id="JANGAC010000006">
    <property type="protein sequence ID" value="MCQ4923349.1"/>
    <property type="molecule type" value="Genomic_DNA"/>
</dbReference>
<dbReference type="Proteomes" id="UP001524478">
    <property type="component" value="Unassembled WGS sequence"/>
</dbReference>
<reference evidence="9 10" key="1">
    <citation type="submission" date="2022-06" db="EMBL/GenBank/DDBJ databases">
        <title>Isolation of gut microbiota from human fecal samples.</title>
        <authorList>
            <person name="Pamer E.G."/>
            <person name="Barat B."/>
            <person name="Waligurski E."/>
            <person name="Medina S."/>
            <person name="Paddock L."/>
            <person name="Mostad J."/>
        </authorList>
    </citation>
    <scope>NUCLEOTIDE SEQUENCE [LARGE SCALE GENOMIC DNA]</scope>
    <source>
        <strain evidence="9 10">DFI.7.95</strain>
    </source>
</reference>
<accession>A0ABT1SA40</accession>
<keyword evidence="10" id="KW-1185">Reference proteome</keyword>
<proteinExistence type="inferred from homology"/>
<feature type="domain" description="ABC transporter" evidence="8">
    <location>
        <begin position="9"/>
        <end position="258"/>
    </location>
</feature>
<evidence type="ECO:0000256" key="1">
    <source>
        <dbReference type="ARBA" id="ARBA00004202"/>
    </source>
</evidence>
<dbReference type="CDD" id="cd03257">
    <property type="entry name" value="ABC_NikE_OppD_transporters"/>
    <property type="match status" value="1"/>
</dbReference>
<comment type="subcellular location">
    <subcellularLocation>
        <location evidence="1">Cell membrane</location>
        <topology evidence="1">Peripheral membrane protein</topology>
    </subcellularLocation>
</comment>
<dbReference type="GO" id="GO:0005524">
    <property type="term" value="F:ATP binding"/>
    <property type="evidence" value="ECO:0007669"/>
    <property type="project" value="UniProtKB-KW"/>
</dbReference>
<comment type="caution">
    <text evidence="9">The sequence shown here is derived from an EMBL/GenBank/DDBJ whole genome shotgun (WGS) entry which is preliminary data.</text>
</comment>
<dbReference type="PROSITE" id="PS00211">
    <property type="entry name" value="ABC_TRANSPORTER_1"/>
    <property type="match status" value="1"/>
</dbReference>
<evidence type="ECO:0000256" key="6">
    <source>
        <dbReference type="ARBA" id="ARBA00022840"/>
    </source>
</evidence>
<keyword evidence="4" id="KW-1003">Cell membrane</keyword>
<dbReference type="Pfam" id="PF00005">
    <property type="entry name" value="ABC_tran"/>
    <property type="match status" value="1"/>
</dbReference>
<dbReference type="InterPro" id="IPR003439">
    <property type="entry name" value="ABC_transporter-like_ATP-bd"/>
</dbReference>
<gene>
    <name evidence="9" type="ORF">NE686_09650</name>
</gene>
<evidence type="ECO:0000256" key="4">
    <source>
        <dbReference type="ARBA" id="ARBA00022475"/>
    </source>
</evidence>
<evidence type="ECO:0000256" key="7">
    <source>
        <dbReference type="ARBA" id="ARBA00023136"/>
    </source>
</evidence>
<dbReference type="Gene3D" id="3.40.50.300">
    <property type="entry name" value="P-loop containing nucleotide triphosphate hydrolases"/>
    <property type="match status" value="1"/>
</dbReference>
<dbReference type="InterPro" id="IPR027417">
    <property type="entry name" value="P-loop_NTPase"/>
</dbReference>
<keyword evidence="3" id="KW-0813">Transport</keyword>
<organism evidence="9 10">
    <name type="scientific">Tissierella carlieri</name>
    <dbReference type="NCBI Taxonomy" id="689904"/>
    <lineage>
        <taxon>Bacteria</taxon>
        <taxon>Bacillati</taxon>
        <taxon>Bacillota</taxon>
        <taxon>Tissierellia</taxon>
        <taxon>Tissierellales</taxon>
        <taxon>Tissierellaceae</taxon>
        <taxon>Tissierella</taxon>
    </lineage>
</organism>
<evidence type="ECO:0000313" key="9">
    <source>
        <dbReference type="EMBL" id="MCQ4923349.1"/>
    </source>
</evidence>
<evidence type="ECO:0000256" key="2">
    <source>
        <dbReference type="ARBA" id="ARBA00005417"/>
    </source>
</evidence>
<dbReference type="InterPro" id="IPR013563">
    <property type="entry name" value="Oligopep_ABC_C"/>
</dbReference>
<evidence type="ECO:0000313" key="10">
    <source>
        <dbReference type="Proteomes" id="UP001524478"/>
    </source>
</evidence>
<keyword evidence="7" id="KW-0472">Membrane</keyword>